<dbReference type="InterPro" id="IPR036069">
    <property type="entry name" value="DUF34/NIF3_sf"/>
</dbReference>
<evidence type="ECO:0000256" key="3">
    <source>
        <dbReference type="ARBA" id="ARBA00022723"/>
    </source>
</evidence>
<dbReference type="SUPFAM" id="SSF102705">
    <property type="entry name" value="NIF3 (NGG1p interacting factor 3)-like"/>
    <property type="match status" value="1"/>
</dbReference>
<dbReference type="PIRSF" id="PIRSF037489">
    <property type="entry name" value="UCP037489_NIF3_YqfO"/>
    <property type="match status" value="1"/>
</dbReference>
<evidence type="ECO:0000256" key="4">
    <source>
        <dbReference type="PIRNR" id="PIRNR037489"/>
    </source>
</evidence>
<accession>A0ABN0ZD27</accession>
<sequence length="369" mass="40866">MTVRNMDVFNSMEAWAPKWLAYDWDNVGLQIGSYQTSVNKVMVTLDVLESTVDEAIANNVNLIIAHHPLLFKPLKQLDTDSPKGRVIRKLIAWDISVYAAHTNLDMANGGVNDMLCDRIGIYHRDILSVNYTEKMIKMVVFVPESHADEVREAMSEQGAGHIGDYSHCTFQSAGQGTFKPLEGTDPYIGSQDTLAFVDEVKMETIIPQYKLSSVVDAMMAAHPYEEAAYDLYPVENSGPSYGLGRIGVMDESMSLNELSDRIKKTLNISRVRVTGDLSATVKRIAVLGGSGEKYLHEAKKAGADVYITGDMTLHPAQDAQEMGLSMIDPGHYAEKVMKDDTKAYLDKEFSKDVLNVIVSQANTDPFQIV</sequence>
<dbReference type="InterPro" id="IPR017221">
    <property type="entry name" value="DUF34/NIF3_bac"/>
</dbReference>
<keyword evidence="6" id="KW-1185">Reference proteome</keyword>
<dbReference type="Gene3D" id="3.30.70.120">
    <property type="match status" value="1"/>
</dbReference>
<dbReference type="InterPro" id="IPR002678">
    <property type="entry name" value="DUF34/NIF3"/>
</dbReference>
<dbReference type="NCBIfam" id="TIGR00486">
    <property type="entry name" value="YbgI_SA1388"/>
    <property type="match status" value="1"/>
</dbReference>
<gene>
    <name evidence="5" type="ORF">GCM10008983_20470</name>
</gene>
<dbReference type="EMBL" id="BAAADM010000054">
    <property type="protein sequence ID" value="GAA0443188.1"/>
    <property type="molecule type" value="Genomic_DNA"/>
</dbReference>
<dbReference type="PANTHER" id="PTHR13799:SF14">
    <property type="entry name" value="GTP CYCLOHYDROLASE 1 TYPE 2 HOMOLOG"/>
    <property type="match status" value="1"/>
</dbReference>
<comment type="caution">
    <text evidence="5">The sequence shown here is derived from an EMBL/GenBank/DDBJ whole genome shotgun (WGS) entry which is preliminary data.</text>
</comment>
<dbReference type="Pfam" id="PF01784">
    <property type="entry name" value="DUF34_NIF3"/>
    <property type="match status" value="1"/>
</dbReference>
<protein>
    <recommendedName>
        <fullName evidence="2 4">GTP cyclohydrolase 1 type 2 homolog</fullName>
    </recommendedName>
</protein>
<keyword evidence="3 4" id="KW-0479">Metal-binding</keyword>
<organism evidence="5 6">
    <name type="scientific">Lentibacillus halophilus</name>
    <dbReference type="NCBI Taxonomy" id="295065"/>
    <lineage>
        <taxon>Bacteria</taxon>
        <taxon>Bacillati</taxon>
        <taxon>Bacillota</taxon>
        <taxon>Bacilli</taxon>
        <taxon>Bacillales</taxon>
        <taxon>Bacillaceae</taxon>
        <taxon>Lentibacillus</taxon>
    </lineage>
</organism>
<comment type="similarity">
    <text evidence="1 4">Belongs to the GTP cyclohydrolase I type 2/NIF3 family.</text>
</comment>
<evidence type="ECO:0000256" key="1">
    <source>
        <dbReference type="ARBA" id="ARBA00006964"/>
    </source>
</evidence>
<dbReference type="Proteomes" id="UP001501459">
    <property type="component" value="Unassembled WGS sequence"/>
</dbReference>
<evidence type="ECO:0000256" key="2">
    <source>
        <dbReference type="ARBA" id="ARBA00022112"/>
    </source>
</evidence>
<evidence type="ECO:0000313" key="5">
    <source>
        <dbReference type="EMBL" id="GAA0443188.1"/>
    </source>
</evidence>
<proteinExistence type="inferred from homology"/>
<dbReference type="InterPro" id="IPR015867">
    <property type="entry name" value="N-reg_PII/ATP_PRibTrfase_C"/>
</dbReference>
<dbReference type="RefSeq" id="WP_343752805.1">
    <property type="nucleotide sequence ID" value="NZ_BAAADM010000054.1"/>
</dbReference>
<reference evidence="5 6" key="1">
    <citation type="journal article" date="2019" name="Int. J. Syst. Evol. Microbiol.">
        <title>The Global Catalogue of Microorganisms (GCM) 10K type strain sequencing project: providing services to taxonomists for standard genome sequencing and annotation.</title>
        <authorList>
            <consortium name="The Broad Institute Genomics Platform"/>
            <consortium name="The Broad Institute Genome Sequencing Center for Infectious Disease"/>
            <person name="Wu L."/>
            <person name="Ma J."/>
        </authorList>
    </citation>
    <scope>NUCLEOTIDE SEQUENCE [LARGE SCALE GENOMIC DNA]</scope>
    <source>
        <strain evidence="5 6">JCM 12149</strain>
    </source>
</reference>
<dbReference type="PANTHER" id="PTHR13799">
    <property type="entry name" value="NGG1 INTERACTING FACTOR 3"/>
    <property type="match status" value="1"/>
</dbReference>
<name>A0ABN0ZD27_9BACI</name>
<dbReference type="Gene3D" id="3.40.1390.30">
    <property type="entry name" value="NIF3 (NGG1p interacting factor 3)-like"/>
    <property type="match status" value="1"/>
</dbReference>
<evidence type="ECO:0000313" key="6">
    <source>
        <dbReference type="Proteomes" id="UP001501459"/>
    </source>
</evidence>